<proteinExistence type="predicted"/>
<protein>
    <submittedName>
        <fullName evidence="1">Uncharacterized protein</fullName>
    </submittedName>
</protein>
<accession>Q6AI65</accession>
<dbReference type="KEGG" id="dps:DPPA17"/>
<geneLocation type="plasmid" evidence="2">
    <name>small</name>
</geneLocation>
<keyword evidence="2" id="KW-1185">Reference proteome</keyword>
<organism evidence="1 2">
    <name type="scientific">Desulfotalea psychrophila (strain LSv54 / DSM 12343)</name>
    <dbReference type="NCBI Taxonomy" id="177439"/>
    <lineage>
        <taxon>Bacteria</taxon>
        <taxon>Pseudomonadati</taxon>
        <taxon>Thermodesulfobacteriota</taxon>
        <taxon>Desulfobulbia</taxon>
        <taxon>Desulfobulbales</taxon>
        <taxon>Desulfocapsaceae</taxon>
        <taxon>Desulfotalea</taxon>
    </lineage>
</organism>
<dbReference type="EMBL" id="CR522872">
    <property type="protein sequence ID" value="CAG37864.1"/>
    <property type="molecule type" value="Genomic_DNA"/>
</dbReference>
<sequence length="125" mass="14606">MHCQLIEMNLRIYVKYSNIYTMIEEKISGEQIDKYIASQNLGQEFFIIQSKIKSLSSIYAKHISDKDFSEKVKFLLEENFKFETLYRNSENTPANSLILKKGLEDFVTSSNKYIKAVSDEISRLT</sequence>
<reference evidence="1 2" key="1">
    <citation type="journal article" date="2004" name="Environ. Microbiol.">
        <title>The genome of Desulfotalea psychrophila, a sulfate-reducing bacterium from permanently cold Arctic sediments.</title>
        <authorList>
            <person name="Rabus R."/>
            <person name="Ruepp A."/>
            <person name="Frickey T."/>
            <person name="Rattei T."/>
            <person name="Fartmann B."/>
            <person name="Stark M."/>
            <person name="Bauer M."/>
            <person name="Zibat A."/>
            <person name="Lombardot T."/>
            <person name="Becker I."/>
            <person name="Amann J."/>
            <person name="Gellner K."/>
            <person name="Teeling H."/>
            <person name="Leuschner W.D."/>
            <person name="Gloeckner F.-O."/>
            <person name="Lupas A.N."/>
            <person name="Amann R."/>
            <person name="Klenk H.-P."/>
        </authorList>
    </citation>
    <scope>NUCLEOTIDE SEQUENCE [LARGE SCALE GENOMIC DNA]</scope>
    <source>
        <strain evidence="2">DSM 12343 / LSv54</strain>
        <plasmid evidence="2">small</plasmid>
    </source>
</reference>
<gene>
    <name evidence="1" type="ordered locus">DPPA17</name>
</gene>
<dbReference type="Proteomes" id="UP000000602">
    <property type="component" value="Plasmid small"/>
</dbReference>
<evidence type="ECO:0000313" key="2">
    <source>
        <dbReference type="Proteomes" id="UP000000602"/>
    </source>
</evidence>
<dbReference type="HOGENOM" id="CLU_1989058_0_0_7"/>
<dbReference type="AlphaFoldDB" id="Q6AI65"/>
<evidence type="ECO:0000313" key="1">
    <source>
        <dbReference type="EMBL" id="CAG37864.1"/>
    </source>
</evidence>
<name>Q6AI65_DESPS</name>